<comment type="caution">
    <text evidence="2">The sequence shown here is derived from an EMBL/GenBank/DDBJ whole genome shotgun (WGS) entry which is preliminary data.</text>
</comment>
<protein>
    <recommendedName>
        <fullName evidence="1">Bacterial transcriptional activator domain-containing protein</fullName>
    </recommendedName>
</protein>
<dbReference type="InterPro" id="IPR051677">
    <property type="entry name" value="AfsR-DnrI-RedD_regulator"/>
</dbReference>
<dbReference type="InterPro" id="IPR036388">
    <property type="entry name" value="WH-like_DNA-bd_sf"/>
</dbReference>
<keyword evidence="3" id="KW-1185">Reference proteome</keyword>
<name>A0ABT1EJ72_9FIRM</name>
<dbReference type="InterPro" id="IPR011990">
    <property type="entry name" value="TPR-like_helical_dom_sf"/>
</dbReference>
<dbReference type="Gene3D" id="1.25.40.10">
    <property type="entry name" value="Tetratricopeptide repeat domain"/>
    <property type="match status" value="1"/>
</dbReference>
<dbReference type="Proteomes" id="UP001523565">
    <property type="component" value="Unassembled WGS sequence"/>
</dbReference>
<sequence>MNKSIVLAAPISVDMFGAFSVSNKNHSLLATGKSGLSSFLLLGYLLSNQGNDITSEMLIDVLWPDGESNNPAGALRTLMHRTKKLLEPFYPGENIEFISKNNNTYSWNRDVFLNIDIYNFEKSVHQAFREDDPEEQYELLEKAFKLYKGEFLNIFSHHSWVMFRNNYYGNLYVKCVNTMCYLLNKEERFEEVLNLCDQALKLSPATDETLHKQKIFTLLNIGKTQVALDYYYSILAMFNTAHGLDITESMTDVYEAILNHLPNKFQTLNTLDKSLRDKDVKSGSFYCNFDIFQNIYQVNLRSARRAKSRFYLVLLTLEDESQDSLITETLKDEMEILHQVMKKKLRNNDVYTKSSICQYSLIINAPSESGVEIVKNRILAGYEKKKKHSSVFLDTEYKEII</sequence>
<evidence type="ECO:0000259" key="1">
    <source>
        <dbReference type="SMART" id="SM01043"/>
    </source>
</evidence>
<dbReference type="InterPro" id="IPR016032">
    <property type="entry name" value="Sig_transdc_resp-reg_C-effctor"/>
</dbReference>
<evidence type="ECO:0000313" key="3">
    <source>
        <dbReference type="Proteomes" id="UP001523565"/>
    </source>
</evidence>
<dbReference type="SUPFAM" id="SSF46894">
    <property type="entry name" value="C-terminal effector domain of the bipartite response regulators"/>
    <property type="match status" value="1"/>
</dbReference>
<reference evidence="2 3" key="1">
    <citation type="journal article" date="2022" name="Genome Biol. Evol.">
        <title>Host diet, physiology and behaviors set the stage for Lachnospiraceae cladogenesis.</title>
        <authorList>
            <person name="Vera-Ponce De Leon A."/>
            <person name="Schneider M."/>
            <person name="Jahnes B.C."/>
            <person name="Sadowski V."/>
            <person name="Camuy-Velez L.A."/>
            <person name="Duan J."/>
            <person name="Sabree Z.L."/>
        </authorList>
    </citation>
    <scope>NUCLEOTIDE SEQUENCE [LARGE SCALE GENOMIC DNA]</scope>
    <source>
        <strain evidence="2 3">PAL227</strain>
    </source>
</reference>
<dbReference type="InterPro" id="IPR005158">
    <property type="entry name" value="BTAD"/>
</dbReference>
<feature type="domain" description="Bacterial transcriptional activator" evidence="1">
    <location>
        <begin position="115"/>
        <end position="258"/>
    </location>
</feature>
<evidence type="ECO:0000313" key="2">
    <source>
        <dbReference type="EMBL" id="MCP1109352.1"/>
    </source>
</evidence>
<gene>
    <name evidence="2" type="ORF">NK118_03700</name>
</gene>
<proteinExistence type="predicted"/>
<dbReference type="RefSeq" id="WP_262068262.1">
    <property type="nucleotide sequence ID" value="NZ_JAMXOC010000003.1"/>
</dbReference>
<dbReference type="SMART" id="SM01043">
    <property type="entry name" value="BTAD"/>
    <property type="match status" value="1"/>
</dbReference>
<dbReference type="EMBL" id="JAMZFV010000003">
    <property type="protein sequence ID" value="MCP1109352.1"/>
    <property type="molecule type" value="Genomic_DNA"/>
</dbReference>
<dbReference type="PANTHER" id="PTHR35807">
    <property type="entry name" value="TRANSCRIPTIONAL REGULATOR REDD-RELATED"/>
    <property type="match status" value="1"/>
</dbReference>
<organism evidence="2 3">
    <name type="scientific">Ohessyouella blattaphilus</name>
    <dbReference type="NCBI Taxonomy" id="2949333"/>
    <lineage>
        <taxon>Bacteria</taxon>
        <taxon>Bacillati</taxon>
        <taxon>Bacillota</taxon>
        <taxon>Clostridia</taxon>
        <taxon>Lachnospirales</taxon>
        <taxon>Lachnospiraceae</taxon>
        <taxon>Ohessyouella</taxon>
    </lineage>
</organism>
<dbReference type="Gene3D" id="1.10.10.10">
    <property type="entry name" value="Winged helix-like DNA-binding domain superfamily/Winged helix DNA-binding domain"/>
    <property type="match status" value="1"/>
</dbReference>
<dbReference type="Pfam" id="PF03704">
    <property type="entry name" value="BTAD"/>
    <property type="match status" value="1"/>
</dbReference>
<dbReference type="SUPFAM" id="SSF48452">
    <property type="entry name" value="TPR-like"/>
    <property type="match status" value="1"/>
</dbReference>
<accession>A0ABT1EJ72</accession>